<comment type="caution">
    <text evidence="7">The sequence shown here is derived from an EMBL/GenBank/DDBJ whole genome shotgun (WGS) entry which is preliminary data.</text>
</comment>
<dbReference type="GO" id="GO:0030313">
    <property type="term" value="C:cell envelope"/>
    <property type="evidence" value="ECO:0007669"/>
    <property type="project" value="UniProtKB-SubCell"/>
</dbReference>
<dbReference type="GO" id="GO:0043190">
    <property type="term" value="C:ATP-binding cassette (ABC) transporter complex"/>
    <property type="evidence" value="ECO:0007669"/>
    <property type="project" value="InterPro"/>
</dbReference>
<evidence type="ECO:0000313" key="8">
    <source>
        <dbReference type="Proteomes" id="UP001144471"/>
    </source>
</evidence>
<dbReference type="AlphaFoldDB" id="A0A9W6LPI9"/>
<dbReference type="FunFam" id="3.90.76.10:FF:000001">
    <property type="entry name" value="Oligopeptide ABC transporter substrate-binding protein"/>
    <property type="match status" value="1"/>
</dbReference>
<dbReference type="RefSeq" id="WP_281836384.1">
    <property type="nucleotide sequence ID" value="NZ_BSDY01000011.1"/>
</dbReference>
<evidence type="ECO:0000256" key="3">
    <source>
        <dbReference type="ARBA" id="ARBA00022448"/>
    </source>
</evidence>
<dbReference type="Proteomes" id="UP001144471">
    <property type="component" value="Unassembled WGS sequence"/>
</dbReference>
<evidence type="ECO:0000256" key="4">
    <source>
        <dbReference type="ARBA" id="ARBA00022729"/>
    </source>
</evidence>
<dbReference type="GO" id="GO:0015833">
    <property type="term" value="P:peptide transport"/>
    <property type="evidence" value="ECO:0007669"/>
    <property type="project" value="TreeGrafter"/>
</dbReference>
<dbReference type="Gene3D" id="3.40.190.10">
    <property type="entry name" value="Periplasmic binding protein-like II"/>
    <property type="match status" value="1"/>
</dbReference>
<feature type="signal peptide" evidence="5">
    <location>
        <begin position="1"/>
        <end position="20"/>
    </location>
</feature>
<dbReference type="InterPro" id="IPR039424">
    <property type="entry name" value="SBP_5"/>
</dbReference>
<dbReference type="PIRSF" id="PIRSF002741">
    <property type="entry name" value="MppA"/>
    <property type="match status" value="1"/>
</dbReference>
<dbReference type="EMBL" id="BSDY01000011">
    <property type="protein sequence ID" value="GLI56975.1"/>
    <property type="molecule type" value="Genomic_DNA"/>
</dbReference>
<dbReference type="Gene3D" id="3.90.76.10">
    <property type="entry name" value="Dipeptide-binding Protein, Domain 1"/>
    <property type="match status" value="1"/>
</dbReference>
<keyword evidence="8" id="KW-1185">Reference proteome</keyword>
<dbReference type="Pfam" id="PF00496">
    <property type="entry name" value="SBP_bac_5"/>
    <property type="match status" value="1"/>
</dbReference>
<evidence type="ECO:0000259" key="6">
    <source>
        <dbReference type="Pfam" id="PF00496"/>
    </source>
</evidence>
<accession>A0A9W6LPI9</accession>
<proteinExistence type="inferred from homology"/>
<name>A0A9W6LPI9_9FUSO</name>
<protein>
    <submittedName>
        <fullName evidence="7">Peptide ABC transporter substrate-binding protein</fullName>
    </submittedName>
</protein>
<sequence>MFLRKRILLLGITALLFISACGKKEESNSKDHIAKVLNTFLLGEPKTLDPSISTDTYSGDILINIFEGLTRIAPDAYGEDKITGAGALSWESSSDKTIWTFHLRDHKWEDGKKVTAQDYVYGIRRSLDPATASPYSYLLFPIKNAEGFNRGELSKEELGVRAVDESTLEITLEKKTPYFLELTYSSLMLPEREDIVEEYGDTYGSGADKLVANGPFKVRSWDHEQKIVLEKNPTYWDNTSVGLDTISFYITRDENARMSMLFKGEAQIGEASKKEWAEKFSSSDDFYEYPGYSAATNYLFFNENNKLFTNKNIRKAFSLGIKREEMSEMVYRGLFEAAYGWVAPGIHMEGRDFRKKVGDVLPKDSSSKAKYYLLKGLEELGMSSTKPEDITVTYLNPSTSNWARTYSEYLAKMYKETLGVNVRSEFLSWPVFEKRVAEREYDFGGMAWYADYNDPSSFLEIFSGQSEVSPVNWDTEEYDELLSRAFHSEEAGERLDSFAEAEKLLLDRGWITPTVYIKRRIFISRDVKGYYLTPFTSPDYKNVYIEKNN</sequence>
<evidence type="ECO:0000256" key="5">
    <source>
        <dbReference type="SAM" id="SignalP"/>
    </source>
</evidence>
<dbReference type="PANTHER" id="PTHR30290:SF10">
    <property type="entry name" value="PERIPLASMIC OLIGOPEPTIDE-BINDING PROTEIN-RELATED"/>
    <property type="match status" value="1"/>
</dbReference>
<dbReference type="GO" id="GO:0042597">
    <property type="term" value="C:periplasmic space"/>
    <property type="evidence" value="ECO:0007669"/>
    <property type="project" value="UniProtKB-ARBA"/>
</dbReference>
<dbReference type="InterPro" id="IPR000914">
    <property type="entry name" value="SBP_5_dom"/>
</dbReference>
<reference evidence="7" key="1">
    <citation type="submission" date="2022-12" db="EMBL/GenBank/DDBJ databases">
        <title>Reference genome sequencing for broad-spectrum identification of bacterial and archaeal isolates by mass spectrometry.</title>
        <authorList>
            <person name="Sekiguchi Y."/>
            <person name="Tourlousse D.M."/>
        </authorList>
    </citation>
    <scope>NUCLEOTIDE SEQUENCE</scope>
    <source>
        <strain evidence="7">10succ1</strain>
    </source>
</reference>
<keyword evidence="3" id="KW-0813">Transport</keyword>
<dbReference type="InterPro" id="IPR030678">
    <property type="entry name" value="Peptide/Ni-bd"/>
</dbReference>
<dbReference type="CDD" id="cd08504">
    <property type="entry name" value="PBP2_OppA"/>
    <property type="match status" value="1"/>
</dbReference>
<dbReference type="PANTHER" id="PTHR30290">
    <property type="entry name" value="PERIPLASMIC BINDING COMPONENT OF ABC TRANSPORTER"/>
    <property type="match status" value="1"/>
</dbReference>
<dbReference type="SUPFAM" id="SSF53850">
    <property type="entry name" value="Periplasmic binding protein-like II"/>
    <property type="match status" value="1"/>
</dbReference>
<evidence type="ECO:0000256" key="1">
    <source>
        <dbReference type="ARBA" id="ARBA00004196"/>
    </source>
</evidence>
<dbReference type="GO" id="GO:1904680">
    <property type="term" value="F:peptide transmembrane transporter activity"/>
    <property type="evidence" value="ECO:0007669"/>
    <property type="project" value="TreeGrafter"/>
</dbReference>
<feature type="chain" id="PRO_5040721387" evidence="5">
    <location>
        <begin position="21"/>
        <end position="549"/>
    </location>
</feature>
<keyword evidence="4 5" id="KW-0732">Signal</keyword>
<feature type="domain" description="Solute-binding protein family 5" evidence="6">
    <location>
        <begin position="82"/>
        <end position="467"/>
    </location>
</feature>
<evidence type="ECO:0000313" key="7">
    <source>
        <dbReference type="EMBL" id="GLI56975.1"/>
    </source>
</evidence>
<organism evidence="7 8">
    <name type="scientific">Propionigenium maris DSM 9537</name>
    <dbReference type="NCBI Taxonomy" id="1123000"/>
    <lineage>
        <taxon>Bacteria</taxon>
        <taxon>Fusobacteriati</taxon>
        <taxon>Fusobacteriota</taxon>
        <taxon>Fusobacteriia</taxon>
        <taxon>Fusobacteriales</taxon>
        <taxon>Fusobacteriaceae</taxon>
        <taxon>Propionigenium</taxon>
    </lineage>
</organism>
<comment type="similarity">
    <text evidence="2">Belongs to the bacterial solute-binding protein 5 family.</text>
</comment>
<comment type="subcellular location">
    <subcellularLocation>
        <location evidence="1">Cell envelope</location>
    </subcellularLocation>
</comment>
<dbReference type="PROSITE" id="PS51257">
    <property type="entry name" value="PROKAR_LIPOPROTEIN"/>
    <property type="match status" value="1"/>
</dbReference>
<gene>
    <name evidence="7" type="primary">oppA</name>
    <name evidence="7" type="ORF">PM10SUCC1_24890</name>
</gene>
<dbReference type="Gene3D" id="3.10.105.10">
    <property type="entry name" value="Dipeptide-binding Protein, Domain 3"/>
    <property type="match status" value="1"/>
</dbReference>
<evidence type="ECO:0000256" key="2">
    <source>
        <dbReference type="ARBA" id="ARBA00005695"/>
    </source>
</evidence>